<keyword evidence="3" id="KW-0560">Oxidoreductase</keyword>
<keyword evidence="6" id="KW-1185">Reference proteome</keyword>
<organism evidence="5 6">
    <name type="scientific">Streptomyces thermoalcalitolerans</name>
    <dbReference type="NCBI Taxonomy" id="65605"/>
    <lineage>
        <taxon>Bacteria</taxon>
        <taxon>Bacillati</taxon>
        <taxon>Actinomycetota</taxon>
        <taxon>Actinomycetes</taxon>
        <taxon>Kitasatosporales</taxon>
        <taxon>Streptomycetaceae</taxon>
        <taxon>Streptomyces</taxon>
    </lineage>
</organism>
<comment type="caution">
    <text evidence="5">The sequence shown here is derived from an EMBL/GenBank/DDBJ whole genome shotgun (WGS) entry which is preliminary data.</text>
</comment>
<name>A0ABN1NSG9_9ACTN</name>
<dbReference type="PANTHER" id="PTHR43217">
    <property type="entry name" value="SUCCINATE SEMIALDEHYDE DEHYDROGENASE [NAD(P)+] SAD"/>
    <property type="match status" value="1"/>
</dbReference>
<dbReference type="NCBIfam" id="NF006915">
    <property type="entry name" value="PRK09406.1"/>
    <property type="match status" value="1"/>
</dbReference>
<dbReference type="CDD" id="cd07100">
    <property type="entry name" value="ALDH_SSADH1_GabD1"/>
    <property type="match status" value="1"/>
</dbReference>
<evidence type="ECO:0000259" key="4">
    <source>
        <dbReference type="Pfam" id="PF00171"/>
    </source>
</evidence>
<reference evidence="5 6" key="1">
    <citation type="journal article" date="2019" name="Int. J. Syst. Evol. Microbiol.">
        <title>The Global Catalogue of Microorganisms (GCM) 10K type strain sequencing project: providing services to taxonomists for standard genome sequencing and annotation.</title>
        <authorList>
            <consortium name="The Broad Institute Genomics Platform"/>
            <consortium name="The Broad Institute Genome Sequencing Center for Infectious Disease"/>
            <person name="Wu L."/>
            <person name="Ma J."/>
        </authorList>
    </citation>
    <scope>NUCLEOTIDE SEQUENCE [LARGE SCALE GENOMIC DNA]</scope>
    <source>
        <strain evidence="5 6">JCM 10673</strain>
    </source>
</reference>
<dbReference type="EMBL" id="BAAAHG010000022">
    <property type="protein sequence ID" value="GAA0915142.1"/>
    <property type="molecule type" value="Genomic_DNA"/>
</dbReference>
<evidence type="ECO:0000256" key="2">
    <source>
        <dbReference type="ARBA" id="ARBA00022857"/>
    </source>
</evidence>
<dbReference type="InterPro" id="IPR016163">
    <property type="entry name" value="Ald_DH_C"/>
</dbReference>
<feature type="domain" description="Aldehyde dehydrogenase" evidence="4">
    <location>
        <begin position="3"/>
        <end position="457"/>
    </location>
</feature>
<dbReference type="Gene3D" id="3.40.605.10">
    <property type="entry name" value="Aldehyde Dehydrogenase, Chain A, domain 1"/>
    <property type="match status" value="1"/>
</dbReference>
<sequence>MSIATVNPATGETLKTYEAMGEEEIERRLQLAQATFRTYRTTSFAERARLMNEAAGLLDEDQQEIARVMTTEMGKPVTQSRAEAAKCAKAMRWYAGHAEELLADEEPAAADVKDSGASRVVVRYRPLGPVLAVMPWNFPLWQVIRFAAPALMAGNVGLLKHASNVPRTALYLEDLFHRAGFAEGCFQTLLIGSGAVDGILRDERVKAATLTGSEPAGRAVASTAGEMIKKTVLELGGSDPFVVMPSADLDRAAEVAVTARVQNTGQSCIAAKRFIVHTDVHDAFAERFVAGMRALRVGDPMQEDTQVGPLASERGRADLEELVDDARRSGAKVLCGGERPAWPGWYYPPTVLADVTREMRVHREEAFGPVAALYRAADLDEAVLIANDSPFGLSSNVWTRDEDEADRFVRDLEAGGVYINGMTASHPAFPFGGVKRSGYGRELSGHGIREFCNITTVWHGA</sequence>
<dbReference type="SUPFAM" id="SSF53720">
    <property type="entry name" value="ALDH-like"/>
    <property type="match status" value="1"/>
</dbReference>
<evidence type="ECO:0000313" key="6">
    <source>
        <dbReference type="Proteomes" id="UP001501005"/>
    </source>
</evidence>
<gene>
    <name evidence="5" type="ORF">GCM10009549_30340</name>
</gene>
<dbReference type="InterPro" id="IPR016160">
    <property type="entry name" value="Ald_DH_CS_CYS"/>
</dbReference>
<dbReference type="InterPro" id="IPR047110">
    <property type="entry name" value="GABD/Sad-like"/>
</dbReference>
<dbReference type="Pfam" id="PF00171">
    <property type="entry name" value="Aldedh"/>
    <property type="match status" value="1"/>
</dbReference>
<dbReference type="InterPro" id="IPR015590">
    <property type="entry name" value="Aldehyde_DH_dom"/>
</dbReference>
<dbReference type="InterPro" id="IPR044148">
    <property type="entry name" value="ALDH_GabD1-like"/>
</dbReference>
<protein>
    <submittedName>
        <fullName evidence="5">NADP-dependent succinic semialdehyde dehydrogenase</fullName>
    </submittedName>
</protein>
<dbReference type="Proteomes" id="UP001501005">
    <property type="component" value="Unassembled WGS sequence"/>
</dbReference>
<dbReference type="RefSeq" id="WP_344050042.1">
    <property type="nucleotide sequence ID" value="NZ_BAAAHG010000022.1"/>
</dbReference>
<dbReference type="InterPro" id="IPR016161">
    <property type="entry name" value="Ald_DH/histidinol_DH"/>
</dbReference>
<dbReference type="PANTHER" id="PTHR43217:SF1">
    <property type="entry name" value="SUCCINATE SEMIALDEHYDE DEHYDROGENASE [NAD(P)+] SAD"/>
    <property type="match status" value="1"/>
</dbReference>
<dbReference type="PROSITE" id="PS00070">
    <property type="entry name" value="ALDEHYDE_DEHYDR_CYS"/>
    <property type="match status" value="1"/>
</dbReference>
<evidence type="ECO:0000256" key="1">
    <source>
        <dbReference type="ARBA" id="ARBA00009986"/>
    </source>
</evidence>
<keyword evidence="2" id="KW-0521">NADP</keyword>
<evidence type="ECO:0000256" key="3">
    <source>
        <dbReference type="ARBA" id="ARBA00023002"/>
    </source>
</evidence>
<dbReference type="InterPro" id="IPR016162">
    <property type="entry name" value="Ald_DH_N"/>
</dbReference>
<dbReference type="Gene3D" id="3.40.309.10">
    <property type="entry name" value="Aldehyde Dehydrogenase, Chain A, domain 2"/>
    <property type="match status" value="1"/>
</dbReference>
<comment type="similarity">
    <text evidence="1">Belongs to the aldehyde dehydrogenase family.</text>
</comment>
<evidence type="ECO:0000313" key="5">
    <source>
        <dbReference type="EMBL" id="GAA0915142.1"/>
    </source>
</evidence>
<proteinExistence type="inferred from homology"/>
<accession>A0ABN1NSG9</accession>